<dbReference type="GO" id="GO:0046872">
    <property type="term" value="F:metal ion binding"/>
    <property type="evidence" value="ECO:0007669"/>
    <property type="project" value="UniProtKB-KW"/>
</dbReference>
<evidence type="ECO:0000313" key="8">
    <source>
        <dbReference type="EMBL" id="RKQ64021.1"/>
    </source>
</evidence>
<dbReference type="Gene3D" id="3.40.50.1000">
    <property type="entry name" value="HAD superfamily/HAD-like"/>
    <property type="match status" value="1"/>
</dbReference>
<dbReference type="SFLD" id="SFLDS00003">
    <property type="entry name" value="Haloacid_Dehalogenase"/>
    <property type="match status" value="1"/>
</dbReference>
<keyword evidence="6 7" id="KW-0460">Magnesium</keyword>
<comment type="similarity">
    <text evidence="2">Belongs to the KdsC family.</text>
</comment>
<dbReference type="InterPro" id="IPR050793">
    <property type="entry name" value="CMP-NeuNAc_synthase"/>
</dbReference>
<name>A0A420W9K9_9BACT</name>
<dbReference type="GO" id="GO:0008781">
    <property type="term" value="F:N-acylneuraminate cytidylyltransferase activity"/>
    <property type="evidence" value="ECO:0007669"/>
    <property type="project" value="TreeGrafter"/>
</dbReference>
<dbReference type="Pfam" id="PF08282">
    <property type="entry name" value="Hydrolase_3"/>
    <property type="match status" value="1"/>
</dbReference>
<evidence type="ECO:0000256" key="4">
    <source>
        <dbReference type="ARBA" id="ARBA00022723"/>
    </source>
</evidence>
<dbReference type="NCBIfam" id="TIGR01670">
    <property type="entry name" value="KdsC-phosphatas"/>
    <property type="match status" value="1"/>
</dbReference>
<dbReference type="AlphaFoldDB" id="A0A420W9K9"/>
<sequence>MVKLLILDVDGVLTDGTITYDPFGREVKFFNTKDGYGIVRAIKEGLIVSVVSGRYSWQVEKRCRELGVTELYQGVSDKEEIYLHLKKKYSLSDSEVAAMGDDLPDIPILKKVGISGAPADAVPQVKVIVDFVSRKEGGKGAVREFIDYLLNREEE</sequence>
<evidence type="ECO:0000256" key="7">
    <source>
        <dbReference type="PIRSR" id="PIRSR006118-2"/>
    </source>
</evidence>
<gene>
    <name evidence="8" type="ORF">C7457_0911</name>
</gene>
<dbReference type="SFLD" id="SFLDG01138">
    <property type="entry name" value="C1.6.2:_Deoxy-d-mannose-octulo"/>
    <property type="match status" value="1"/>
</dbReference>
<keyword evidence="9" id="KW-1185">Reference proteome</keyword>
<feature type="binding site" evidence="7">
    <location>
        <position position="10"/>
    </location>
    <ligand>
        <name>substrate</name>
    </ligand>
</feature>
<evidence type="ECO:0000256" key="1">
    <source>
        <dbReference type="ARBA" id="ARBA00001946"/>
    </source>
</evidence>
<keyword evidence="4 7" id="KW-0479">Metal-binding</keyword>
<evidence type="ECO:0000256" key="5">
    <source>
        <dbReference type="ARBA" id="ARBA00022801"/>
    </source>
</evidence>
<dbReference type="PANTHER" id="PTHR21485">
    <property type="entry name" value="HAD SUPERFAMILY MEMBERS CMAS AND KDSC"/>
    <property type="match status" value="1"/>
</dbReference>
<organism evidence="8 9">
    <name type="scientific">Thermovibrio guaymasensis</name>
    <dbReference type="NCBI Taxonomy" id="240167"/>
    <lineage>
        <taxon>Bacteria</taxon>
        <taxon>Pseudomonadati</taxon>
        <taxon>Aquificota</taxon>
        <taxon>Aquificia</taxon>
        <taxon>Desulfurobacteriales</taxon>
        <taxon>Desulfurobacteriaceae</taxon>
        <taxon>Thermovibrio</taxon>
    </lineage>
</organism>
<dbReference type="FunFam" id="3.40.50.1000:FF:000029">
    <property type="entry name" value="3-deoxy-D-manno-octulosonate 8-phosphate phosphatase KdsC"/>
    <property type="match status" value="1"/>
</dbReference>
<feature type="binding site" evidence="7">
    <location>
        <position position="8"/>
    </location>
    <ligand>
        <name>Mg(2+)</name>
        <dbReference type="ChEBI" id="CHEBI:18420"/>
    </ligand>
</feature>
<dbReference type="InterPro" id="IPR036412">
    <property type="entry name" value="HAD-like_sf"/>
</dbReference>
<protein>
    <submittedName>
        <fullName evidence="8">3-deoxy-D-manno-octulosonate 8-phosphate phosphatase (KDO 8-P phosphatase)</fullName>
    </submittedName>
</protein>
<evidence type="ECO:0000313" key="9">
    <source>
        <dbReference type="Proteomes" id="UP000280881"/>
    </source>
</evidence>
<comment type="cofactor">
    <cofactor evidence="1 7">
        <name>Mg(2+)</name>
        <dbReference type="ChEBI" id="CHEBI:18420"/>
    </cofactor>
</comment>
<comment type="caution">
    <text evidence="8">The sequence shown here is derived from an EMBL/GenBank/DDBJ whole genome shotgun (WGS) entry which is preliminary data.</text>
</comment>
<reference evidence="8 9" key="1">
    <citation type="submission" date="2018-10" db="EMBL/GenBank/DDBJ databases">
        <title>Genomic Encyclopedia of Type Strains, Phase IV (KMG-IV): sequencing the most valuable type-strain genomes for metagenomic binning, comparative biology and taxonomic classification.</title>
        <authorList>
            <person name="Goeker M."/>
        </authorList>
    </citation>
    <scope>NUCLEOTIDE SEQUENCE [LARGE SCALE GENOMIC DNA]</scope>
    <source>
        <strain evidence="8 9">DSM 15521</strain>
    </source>
</reference>
<dbReference type="Proteomes" id="UP000280881">
    <property type="component" value="Unassembled WGS sequence"/>
</dbReference>
<dbReference type="CDD" id="cd01630">
    <property type="entry name" value="HAD_KDO-like"/>
    <property type="match status" value="1"/>
</dbReference>
<dbReference type="PANTHER" id="PTHR21485:SF3">
    <property type="entry name" value="N-ACYLNEURAMINATE CYTIDYLYLTRANSFERASE"/>
    <property type="match status" value="1"/>
</dbReference>
<dbReference type="GO" id="GO:0016788">
    <property type="term" value="F:hydrolase activity, acting on ester bonds"/>
    <property type="evidence" value="ECO:0007669"/>
    <property type="project" value="InterPro"/>
</dbReference>
<dbReference type="OrthoDB" id="9805604at2"/>
<dbReference type="EMBL" id="RBIE01000001">
    <property type="protein sequence ID" value="RKQ64021.1"/>
    <property type="molecule type" value="Genomic_DNA"/>
</dbReference>
<dbReference type="InterPro" id="IPR023214">
    <property type="entry name" value="HAD_sf"/>
</dbReference>
<dbReference type="RefSeq" id="WP_121170423.1">
    <property type="nucleotide sequence ID" value="NZ_RBIE01000001.1"/>
</dbReference>
<evidence type="ECO:0000256" key="6">
    <source>
        <dbReference type="ARBA" id="ARBA00022842"/>
    </source>
</evidence>
<proteinExistence type="inferred from homology"/>
<dbReference type="SUPFAM" id="SSF56784">
    <property type="entry name" value="HAD-like"/>
    <property type="match status" value="1"/>
</dbReference>
<dbReference type="InterPro" id="IPR010023">
    <property type="entry name" value="KdsC_fam"/>
</dbReference>
<feature type="binding site" evidence="7">
    <location>
        <position position="101"/>
    </location>
    <ligand>
        <name>Mg(2+)</name>
        <dbReference type="ChEBI" id="CHEBI:18420"/>
    </ligand>
</feature>
<dbReference type="SFLD" id="SFLDG01136">
    <property type="entry name" value="C1.6:_Phosphoserine_Phosphatas"/>
    <property type="match status" value="1"/>
</dbReference>
<comment type="subunit">
    <text evidence="3">Homotetramer.</text>
</comment>
<keyword evidence="5" id="KW-0378">Hydrolase</keyword>
<dbReference type="PIRSF" id="PIRSF006118">
    <property type="entry name" value="KDO8-P_Ptase"/>
    <property type="match status" value="1"/>
</dbReference>
<evidence type="ECO:0000256" key="3">
    <source>
        <dbReference type="ARBA" id="ARBA00011881"/>
    </source>
</evidence>
<evidence type="ECO:0000256" key="2">
    <source>
        <dbReference type="ARBA" id="ARBA00005893"/>
    </source>
</evidence>
<accession>A0A420W9K9</accession>